<proteinExistence type="predicted"/>
<feature type="compositionally biased region" description="Basic and acidic residues" evidence="1">
    <location>
        <begin position="174"/>
        <end position="187"/>
    </location>
</feature>
<evidence type="ECO:0000313" key="3">
    <source>
        <dbReference type="Proteomes" id="UP000054893"/>
    </source>
</evidence>
<dbReference type="PIRSF" id="PIRSF028301">
    <property type="entry name" value="UCP028301"/>
    <property type="match status" value="1"/>
</dbReference>
<dbReference type="PANTHER" id="PTHR35850">
    <property type="entry name" value="CYTOPLASMIC PROTEIN-RELATED"/>
    <property type="match status" value="1"/>
</dbReference>
<dbReference type="PANTHER" id="PTHR35850:SF1">
    <property type="entry name" value="TYPE VI SECRETION SYSTEM SHEATH PROTEIN TSSB1"/>
    <property type="match status" value="1"/>
</dbReference>
<feature type="region of interest" description="Disordered" evidence="1">
    <location>
        <begin position="157"/>
        <end position="187"/>
    </location>
</feature>
<gene>
    <name evidence="2" type="ORF">AWB64_02528</name>
</gene>
<dbReference type="NCBIfam" id="TIGR03358">
    <property type="entry name" value="VI_chp_5"/>
    <property type="match status" value="1"/>
</dbReference>
<sequence>MAKKESIQKRLQKVRPPRVQLTYEVERGDAIEIKELPFVVGVMGDLAGQSEVEQPRLRDRKFVNIDRDNFDDVMKGIEPRAAFQVENRLSEAGGKFGVDLRFNSIADFDPDAIVQQVEPLRRLLEARSKLADLRNKLAGNDKLEDLLSDVLHNTQQLQSLAPHAGSTASADASHGPDHKPQDDQQRD</sequence>
<dbReference type="EMBL" id="FCOC02000006">
    <property type="protein sequence ID" value="SAL29572.1"/>
    <property type="molecule type" value="Genomic_DNA"/>
</dbReference>
<reference evidence="2 3" key="1">
    <citation type="submission" date="2016-01" db="EMBL/GenBank/DDBJ databases">
        <authorList>
            <person name="Oliw E.H."/>
        </authorList>
    </citation>
    <scope>NUCLEOTIDE SEQUENCE [LARGE SCALE GENOMIC DNA]</scope>
    <source>
        <strain evidence="2">LMG 22029</strain>
    </source>
</reference>
<evidence type="ECO:0000256" key="1">
    <source>
        <dbReference type="SAM" id="MobiDB-lite"/>
    </source>
</evidence>
<evidence type="ECO:0000313" key="2">
    <source>
        <dbReference type="EMBL" id="SAL29572.1"/>
    </source>
</evidence>
<dbReference type="RefSeq" id="WP_060819300.1">
    <property type="nucleotide sequence ID" value="NZ_FCOC02000006.1"/>
</dbReference>
<protein>
    <submittedName>
        <fullName evidence="2">EvpA</fullName>
    </submittedName>
</protein>
<organism evidence="2 3">
    <name type="scientific">Caballeronia sordidicola</name>
    <name type="common">Burkholderia sordidicola</name>
    <dbReference type="NCBI Taxonomy" id="196367"/>
    <lineage>
        <taxon>Bacteria</taxon>
        <taxon>Pseudomonadati</taxon>
        <taxon>Pseudomonadota</taxon>
        <taxon>Betaproteobacteria</taxon>
        <taxon>Burkholderiales</taxon>
        <taxon>Burkholderiaceae</taxon>
        <taxon>Caballeronia</taxon>
    </lineage>
</organism>
<accession>A0A158GC27</accession>
<dbReference type="Proteomes" id="UP000054893">
    <property type="component" value="Unassembled WGS sequence"/>
</dbReference>
<dbReference type="AlphaFoldDB" id="A0A158GC27"/>
<dbReference type="InterPro" id="IPR008312">
    <property type="entry name" value="T6SS_TssB1"/>
</dbReference>
<name>A0A158GC27_CABSO</name>
<dbReference type="Pfam" id="PF05591">
    <property type="entry name" value="T6SS_VipA"/>
    <property type="match status" value="1"/>
</dbReference>